<dbReference type="EMBL" id="JXLN01011173">
    <property type="protein sequence ID" value="KPM06945.1"/>
    <property type="molecule type" value="Genomic_DNA"/>
</dbReference>
<dbReference type="AlphaFoldDB" id="A0A132A8J3"/>
<comment type="caution">
    <text evidence="2">The sequence shown here is derived from an EMBL/GenBank/DDBJ whole genome shotgun (WGS) entry which is preliminary data.</text>
</comment>
<dbReference type="Proteomes" id="UP000616769">
    <property type="component" value="Unassembled WGS sequence"/>
</dbReference>
<feature type="compositionally biased region" description="Acidic residues" evidence="1">
    <location>
        <begin position="12"/>
        <end position="27"/>
    </location>
</feature>
<dbReference type="VEuPathDB" id="VectorBase:SSCA003673"/>
<evidence type="ECO:0000313" key="3">
    <source>
        <dbReference type="Proteomes" id="UP000616769"/>
    </source>
</evidence>
<accession>A0A132A8J3</accession>
<feature type="region of interest" description="Disordered" evidence="1">
    <location>
        <begin position="1"/>
        <end position="38"/>
    </location>
</feature>
<gene>
    <name evidence="2" type="ORF">QR98_0054270</name>
</gene>
<organism evidence="2 3">
    <name type="scientific">Sarcoptes scabiei</name>
    <name type="common">Itch mite</name>
    <name type="synonym">Acarus scabiei</name>
    <dbReference type="NCBI Taxonomy" id="52283"/>
    <lineage>
        <taxon>Eukaryota</taxon>
        <taxon>Metazoa</taxon>
        <taxon>Ecdysozoa</taxon>
        <taxon>Arthropoda</taxon>
        <taxon>Chelicerata</taxon>
        <taxon>Arachnida</taxon>
        <taxon>Acari</taxon>
        <taxon>Acariformes</taxon>
        <taxon>Sarcoptiformes</taxon>
        <taxon>Astigmata</taxon>
        <taxon>Psoroptidia</taxon>
        <taxon>Sarcoptoidea</taxon>
        <taxon>Sarcoptidae</taxon>
        <taxon>Sarcoptinae</taxon>
        <taxon>Sarcoptes</taxon>
    </lineage>
</organism>
<sequence>MAVDVGFVKADTEDDGNEDKDRDEEEGGGGCDGGDKDNLHLFKIVDDVEGEDDDDDEIDADDAAGNEENFDDFLRDFVLIAEFGSDVFLLLFEILLEDRTGFTDLD</sequence>
<protein>
    <submittedName>
        <fullName evidence="2">Uncharacterized protein</fullName>
    </submittedName>
</protein>
<evidence type="ECO:0000256" key="1">
    <source>
        <dbReference type="SAM" id="MobiDB-lite"/>
    </source>
</evidence>
<proteinExistence type="predicted"/>
<evidence type="ECO:0000313" key="2">
    <source>
        <dbReference type="EMBL" id="KPM06945.1"/>
    </source>
</evidence>
<name>A0A132A8J3_SARSC</name>
<reference evidence="2 3" key="1">
    <citation type="journal article" date="2015" name="Parasit. Vectors">
        <title>Draft genome of the scabies mite.</title>
        <authorList>
            <person name="Rider S.D.Jr."/>
            <person name="Morgan M.S."/>
            <person name="Arlian L.G."/>
        </authorList>
    </citation>
    <scope>NUCLEOTIDE SEQUENCE [LARGE SCALE GENOMIC DNA]</scope>
    <source>
        <strain evidence="2">Arlian Lab</strain>
    </source>
</reference>